<feature type="compositionally biased region" description="Low complexity" evidence="1">
    <location>
        <begin position="116"/>
        <end position="137"/>
    </location>
</feature>
<feature type="region of interest" description="Disordered" evidence="1">
    <location>
        <begin position="116"/>
        <end position="143"/>
    </location>
</feature>
<feature type="region of interest" description="Disordered" evidence="1">
    <location>
        <begin position="157"/>
        <end position="227"/>
    </location>
</feature>
<dbReference type="EMBL" id="LZYO01000243">
    <property type="protein sequence ID" value="ODH23067.1"/>
    <property type="molecule type" value="Genomic_DNA"/>
</dbReference>
<reference evidence="2 3" key="1">
    <citation type="submission" date="2016-06" db="EMBL/GenBank/DDBJ databases">
        <authorList>
            <person name="Kjaerup R.B."/>
            <person name="Dalgaard T.S."/>
            <person name="Juul-Madsen H.R."/>
        </authorList>
    </citation>
    <scope>NUCLEOTIDE SEQUENCE [LARGE SCALE GENOMIC DNA]</scope>
    <source>
        <strain evidence="2 3">Pb300</strain>
    </source>
</reference>
<feature type="region of interest" description="Disordered" evidence="1">
    <location>
        <begin position="461"/>
        <end position="507"/>
    </location>
</feature>
<dbReference type="VEuPathDB" id="FungiDB:PABG_06668"/>
<feature type="region of interest" description="Disordered" evidence="1">
    <location>
        <begin position="73"/>
        <end position="101"/>
    </location>
</feature>
<dbReference type="VEuPathDB" id="FungiDB:PADG_02288"/>
<dbReference type="AlphaFoldDB" id="A0A1D2JA90"/>
<protein>
    <submittedName>
        <fullName evidence="2">Uncharacterized protein</fullName>
    </submittedName>
</protein>
<evidence type="ECO:0000313" key="2">
    <source>
        <dbReference type="EMBL" id="ODH23067.1"/>
    </source>
</evidence>
<gene>
    <name evidence="2" type="ORF">ACO22_05421</name>
</gene>
<dbReference type="Proteomes" id="UP000242814">
    <property type="component" value="Unassembled WGS sequence"/>
</dbReference>
<feature type="compositionally biased region" description="Low complexity" evidence="1">
    <location>
        <begin position="160"/>
        <end position="181"/>
    </location>
</feature>
<evidence type="ECO:0000256" key="1">
    <source>
        <dbReference type="SAM" id="MobiDB-lite"/>
    </source>
</evidence>
<evidence type="ECO:0000313" key="3">
    <source>
        <dbReference type="Proteomes" id="UP000242814"/>
    </source>
</evidence>
<proteinExistence type="predicted"/>
<feature type="compositionally biased region" description="Polar residues" evidence="1">
    <location>
        <begin position="73"/>
        <end position="82"/>
    </location>
</feature>
<feature type="compositionally biased region" description="Low complexity" evidence="1">
    <location>
        <begin position="83"/>
        <end position="101"/>
    </location>
</feature>
<name>A0A1D2JA90_PARBR</name>
<organism evidence="2 3">
    <name type="scientific">Paracoccidioides brasiliensis</name>
    <dbReference type="NCBI Taxonomy" id="121759"/>
    <lineage>
        <taxon>Eukaryota</taxon>
        <taxon>Fungi</taxon>
        <taxon>Dikarya</taxon>
        <taxon>Ascomycota</taxon>
        <taxon>Pezizomycotina</taxon>
        <taxon>Eurotiomycetes</taxon>
        <taxon>Eurotiomycetidae</taxon>
        <taxon>Onygenales</taxon>
        <taxon>Ajellomycetaceae</taxon>
        <taxon>Paracoccidioides</taxon>
    </lineage>
</organism>
<feature type="compositionally biased region" description="Low complexity" evidence="1">
    <location>
        <begin position="491"/>
        <end position="507"/>
    </location>
</feature>
<feature type="compositionally biased region" description="Gly residues" evidence="1">
    <location>
        <begin position="478"/>
        <end position="490"/>
    </location>
</feature>
<feature type="compositionally biased region" description="Low complexity" evidence="1">
    <location>
        <begin position="356"/>
        <end position="371"/>
    </location>
</feature>
<accession>A0A1D2JA90</accession>
<feature type="compositionally biased region" description="Pro residues" evidence="1">
    <location>
        <begin position="200"/>
        <end position="210"/>
    </location>
</feature>
<feature type="compositionally biased region" description="Low complexity" evidence="1">
    <location>
        <begin position="337"/>
        <end position="348"/>
    </location>
</feature>
<sequence>MSMSKSKSRMGRKLSLLVDRSLQRTQRGMVYAYYPLSEYITGARGFVVPPALTFTSALTKPDLGQRKIAQVSAMATTTPKSGQRTQQPPTKPSPQSQSQHRLAPPLFLPASSLHTTATTTSTATTAKTTMAPSAATTHLPGLPRKWSKWSARNLAPPDFAPISPTKTATTTTAASPVSPSPFMRSSQHPATAAGQAQEPGPSPGPGPGPRPSLAHVHGHIHGSGYGKLDGTGAHARIASAEALWQEMQNTLAEVELSAMNGDHVFGTEHARALEELRSKQLSLAQAWSRSEVDEVVGSGTDADRDGDLDAGVGVGVGIGIGMRGEGHASGGGGGNNAGNNSNNNNSNNMEDTGKDTTTAAAGAGGTTTTTVTNAVSGTATATANTTATAMSAAAATANASTSTLADQGPQETPLLGENTERDILLARKRREANDRYFDRVNGGVLDVVAKLEEVAMTMRVVERESKEIWDESEDSGISGEGTGTGSGRGSSSGSSAASTAGGSTNNT</sequence>
<feature type="compositionally biased region" description="Gly residues" evidence="1">
    <location>
        <begin position="327"/>
        <end position="336"/>
    </location>
</feature>
<comment type="caution">
    <text evidence="2">The sequence shown here is derived from an EMBL/GenBank/DDBJ whole genome shotgun (WGS) entry which is preliminary data.</text>
</comment>
<dbReference type="Pfam" id="PF17242">
    <property type="entry name" value="DUF5315"/>
    <property type="match status" value="1"/>
</dbReference>
<feature type="region of interest" description="Disordered" evidence="1">
    <location>
        <begin position="327"/>
        <end position="371"/>
    </location>
</feature>